<evidence type="ECO:0000313" key="2">
    <source>
        <dbReference type="Proteomes" id="UP001372338"/>
    </source>
</evidence>
<sequence>MSTATIVTSTTTNQYPTLSVSTSFQIIVLDGPQRRHCPRHIQHRLATPLQAMSITNMSLPNLRMTQIIRAIDEGLHLARSTAVAKHCFSLLQLQISLASLKLKEGDRKSGKLQRLP</sequence>
<name>A0AAN9EAV0_CROPI</name>
<dbReference type="AlphaFoldDB" id="A0AAN9EAV0"/>
<proteinExistence type="predicted"/>
<evidence type="ECO:0000313" key="1">
    <source>
        <dbReference type="EMBL" id="KAK7251163.1"/>
    </source>
</evidence>
<dbReference type="EMBL" id="JAYWIO010000007">
    <property type="protein sequence ID" value="KAK7251163.1"/>
    <property type="molecule type" value="Genomic_DNA"/>
</dbReference>
<dbReference type="Proteomes" id="UP001372338">
    <property type="component" value="Unassembled WGS sequence"/>
</dbReference>
<gene>
    <name evidence="1" type="ORF">RIF29_34116</name>
</gene>
<protein>
    <submittedName>
        <fullName evidence="1">Uncharacterized protein</fullName>
    </submittedName>
</protein>
<organism evidence="1 2">
    <name type="scientific">Crotalaria pallida</name>
    <name type="common">Smooth rattlebox</name>
    <name type="synonym">Crotalaria striata</name>
    <dbReference type="NCBI Taxonomy" id="3830"/>
    <lineage>
        <taxon>Eukaryota</taxon>
        <taxon>Viridiplantae</taxon>
        <taxon>Streptophyta</taxon>
        <taxon>Embryophyta</taxon>
        <taxon>Tracheophyta</taxon>
        <taxon>Spermatophyta</taxon>
        <taxon>Magnoliopsida</taxon>
        <taxon>eudicotyledons</taxon>
        <taxon>Gunneridae</taxon>
        <taxon>Pentapetalae</taxon>
        <taxon>rosids</taxon>
        <taxon>fabids</taxon>
        <taxon>Fabales</taxon>
        <taxon>Fabaceae</taxon>
        <taxon>Papilionoideae</taxon>
        <taxon>50 kb inversion clade</taxon>
        <taxon>genistoids sensu lato</taxon>
        <taxon>core genistoids</taxon>
        <taxon>Crotalarieae</taxon>
        <taxon>Crotalaria</taxon>
    </lineage>
</organism>
<keyword evidence="2" id="KW-1185">Reference proteome</keyword>
<comment type="caution">
    <text evidence="1">The sequence shown here is derived from an EMBL/GenBank/DDBJ whole genome shotgun (WGS) entry which is preliminary data.</text>
</comment>
<reference evidence="1 2" key="1">
    <citation type="submission" date="2024-01" db="EMBL/GenBank/DDBJ databases">
        <title>The genomes of 5 underutilized Papilionoideae crops provide insights into root nodulation and disease resistanc.</title>
        <authorList>
            <person name="Yuan L."/>
        </authorList>
    </citation>
    <scope>NUCLEOTIDE SEQUENCE [LARGE SCALE GENOMIC DNA]</scope>
    <source>
        <strain evidence="1">ZHUSHIDOU_FW_LH</strain>
        <tissue evidence="1">Leaf</tissue>
    </source>
</reference>
<accession>A0AAN9EAV0</accession>